<comment type="caution">
    <text evidence="2">The sequence shown here is derived from an EMBL/GenBank/DDBJ whole genome shotgun (WGS) entry which is preliminary data.</text>
</comment>
<keyword evidence="3" id="KW-1185">Reference proteome</keyword>
<dbReference type="EMBL" id="JAQQAF010000001">
    <property type="protein sequence ID" value="KAJ8510443.1"/>
    <property type="molecule type" value="Genomic_DNA"/>
</dbReference>
<accession>A0AAV8RTV7</accession>
<gene>
    <name evidence="2" type="ORF">OPV22_000877</name>
</gene>
<feature type="transmembrane region" description="Helical" evidence="1">
    <location>
        <begin position="116"/>
        <end position="134"/>
    </location>
</feature>
<sequence length="237" mass="26161">MDLSRYPLDLVLVPLSLLLTAGYHTYIWFGSKAKQPATTTTIRFTMSKRETWLRGIVQDNSKKDMLAVQSLRVALMSAILSASIAVTISTSLAALANNAYHSSHLRRHELLGSQEGLTVVLKYASALLFLLFSFSSNSLAIECLIDANFLINAGEEAFHKQAQKMLKRGCVLAVVGNRVLLVTLPMLLWFFGPVPMALSSVAMVMVFYELDLGDMGSQKGALFWSSRRLKSVSKLLI</sequence>
<feature type="transmembrane region" description="Helical" evidence="1">
    <location>
        <begin position="73"/>
        <end position="96"/>
    </location>
</feature>
<proteinExistence type="predicted"/>
<name>A0AAV8RTV7_ENSVE</name>
<feature type="transmembrane region" description="Helical" evidence="1">
    <location>
        <begin position="6"/>
        <end position="29"/>
    </location>
</feature>
<organism evidence="2 3">
    <name type="scientific">Ensete ventricosum</name>
    <name type="common">Abyssinian banana</name>
    <name type="synonym">Musa ensete</name>
    <dbReference type="NCBI Taxonomy" id="4639"/>
    <lineage>
        <taxon>Eukaryota</taxon>
        <taxon>Viridiplantae</taxon>
        <taxon>Streptophyta</taxon>
        <taxon>Embryophyta</taxon>
        <taxon>Tracheophyta</taxon>
        <taxon>Spermatophyta</taxon>
        <taxon>Magnoliopsida</taxon>
        <taxon>Liliopsida</taxon>
        <taxon>Zingiberales</taxon>
        <taxon>Musaceae</taxon>
        <taxon>Ensete</taxon>
    </lineage>
</organism>
<evidence type="ECO:0000256" key="1">
    <source>
        <dbReference type="SAM" id="Phobius"/>
    </source>
</evidence>
<dbReference type="PANTHER" id="PTHR31881:SF11">
    <property type="entry name" value="PROTEIN, PUTATIVE-RELATED"/>
    <property type="match status" value="1"/>
</dbReference>
<feature type="transmembrane region" description="Helical" evidence="1">
    <location>
        <begin position="169"/>
        <end position="188"/>
    </location>
</feature>
<evidence type="ECO:0000313" key="3">
    <source>
        <dbReference type="Proteomes" id="UP001222027"/>
    </source>
</evidence>
<protein>
    <submittedName>
        <fullName evidence="2">Uncharacterized protein</fullName>
    </submittedName>
</protein>
<reference evidence="2 3" key="1">
    <citation type="submission" date="2022-12" db="EMBL/GenBank/DDBJ databases">
        <title>Chromosome-scale assembly of the Ensete ventricosum genome.</title>
        <authorList>
            <person name="Dussert Y."/>
            <person name="Stocks J."/>
            <person name="Wendawek A."/>
            <person name="Woldeyes F."/>
            <person name="Nichols R.A."/>
            <person name="Borrell J.S."/>
        </authorList>
    </citation>
    <scope>NUCLEOTIDE SEQUENCE [LARGE SCALE GENOMIC DNA]</scope>
    <source>
        <strain evidence="3">cv. Maze</strain>
        <tissue evidence="2">Seeds</tissue>
    </source>
</reference>
<keyword evidence="1" id="KW-1133">Transmembrane helix</keyword>
<dbReference type="InterPro" id="IPR006747">
    <property type="entry name" value="DUF599"/>
</dbReference>
<dbReference type="Proteomes" id="UP001222027">
    <property type="component" value="Unassembled WGS sequence"/>
</dbReference>
<dbReference type="PANTHER" id="PTHR31881">
    <property type="match status" value="1"/>
</dbReference>
<evidence type="ECO:0000313" key="2">
    <source>
        <dbReference type="EMBL" id="KAJ8510443.1"/>
    </source>
</evidence>
<keyword evidence="1" id="KW-0812">Transmembrane</keyword>
<dbReference type="Pfam" id="PF04654">
    <property type="entry name" value="DUF599"/>
    <property type="match status" value="1"/>
</dbReference>
<dbReference type="AlphaFoldDB" id="A0AAV8RTV7"/>
<keyword evidence="1" id="KW-0472">Membrane</keyword>